<keyword evidence="3" id="KW-0132">Cell division</keyword>
<dbReference type="CDD" id="cd00009">
    <property type="entry name" value="AAA"/>
    <property type="match status" value="1"/>
</dbReference>
<comment type="similarity">
    <text evidence="2 7">Belongs to the CDC6/cdc18 family.</text>
</comment>
<dbReference type="InterPro" id="IPR041664">
    <property type="entry name" value="AAA_16"/>
</dbReference>
<evidence type="ECO:0000256" key="3">
    <source>
        <dbReference type="ARBA" id="ARBA00022618"/>
    </source>
</evidence>
<dbReference type="InterPro" id="IPR054425">
    <property type="entry name" value="Cdc6_ORC1-like_ATPase_lid"/>
</dbReference>
<dbReference type="PANTHER" id="PTHR10763">
    <property type="entry name" value="CELL DIVISION CONTROL PROTEIN 6-RELATED"/>
    <property type="match status" value="1"/>
</dbReference>
<evidence type="ECO:0000256" key="8">
    <source>
        <dbReference type="SAM" id="MobiDB-lite"/>
    </source>
</evidence>
<dbReference type="Gene3D" id="1.10.10.10">
    <property type="entry name" value="Winged helix-like DNA-binding domain superfamily/Winged helix DNA-binding domain"/>
    <property type="match status" value="1"/>
</dbReference>
<name>A0A5K3FL64_MESCO</name>
<dbReference type="InterPro" id="IPR036388">
    <property type="entry name" value="WH-like_DNA-bd_sf"/>
</dbReference>
<dbReference type="Pfam" id="PF13191">
    <property type="entry name" value="AAA_16"/>
    <property type="match status" value="1"/>
</dbReference>
<dbReference type="Gene3D" id="1.10.8.60">
    <property type="match status" value="1"/>
</dbReference>
<dbReference type="PIRSF" id="PIRSF001767">
    <property type="entry name" value="Cdc6"/>
    <property type="match status" value="1"/>
</dbReference>
<dbReference type="InterPro" id="IPR050311">
    <property type="entry name" value="ORC1/CDC6"/>
</dbReference>
<dbReference type="InterPro" id="IPR015163">
    <property type="entry name" value="Cdc6_C"/>
</dbReference>
<evidence type="ECO:0000256" key="1">
    <source>
        <dbReference type="ARBA" id="ARBA00004123"/>
    </source>
</evidence>
<dbReference type="SUPFAM" id="SSF46785">
    <property type="entry name" value="Winged helix' DNA-binding domain"/>
    <property type="match status" value="1"/>
</dbReference>
<organism evidence="10">
    <name type="scientific">Mesocestoides corti</name>
    <name type="common">Flatworm</name>
    <dbReference type="NCBI Taxonomy" id="53468"/>
    <lineage>
        <taxon>Eukaryota</taxon>
        <taxon>Metazoa</taxon>
        <taxon>Spiralia</taxon>
        <taxon>Lophotrochozoa</taxon>
        <taxon>Platyhelminthes</taxon>
        <taxon>Cestoda</taxon>
        <taxon>Eucestoda</taxon>
        <taxon>Cyclophyllidea</taxon>
        <taxon>Mesocestoididae</taxon>
        <taxon>Mesocestoides</taxon>
    </lineage>
</organism>
<evidence type="ECO:0000256" key="4">
    <source>
        <dbReference type="ARBA" id="ARBA00022705"/>
    </source>
</evidence>
<dbReference type="InterPro" id="IPR027417">
    <property type="entry name" value="P-loop_NTPase"/>
</dbReference>
<comment type="function">
    <text evidence="7">Involved in the initiation of DNA replication. Also participates in checkpoint controls that ensure DNA replication is completed before mitosis is initiated.</text>
</comment>
<evidence type="ECO:0000256" key="5">
    <source>
        <dbReference type="ARBA" id="ARBA00023242"/>
    </source>
</evidence>
<keyword evidence="6" id="KW-0131">Cell cycle</keyword>
<evidence type="ECO:0000259" key="9">
    <source>
        <dbReference type="SMART" id="SM01074"/>
    </source>
</evidence>
<evidence type="ECO:0000256" key="6">
    <source>
        <dbReference type="ARBA" id="ARBA00023306"/>
    </source>
</evidence>
<dbReference type="GO" id="GO:0005634">
    <property type="term" value="C:nucleus"/>
    <property type="evidence" value="ECO:0007669"/>
    <property type="project" value="UniProtKB-SubCell"/>
</dbReference>
<proteinExistence type="inferred from homology"/>
<dbReference type="InterPro" id="IPR036390">
    <property type="entry name" value="WH_DNA-bd_sf"/>
</dbReference>
<dbReference type="GO" id="GO:0003688">
    <property type="term" value="F:DNA replication origin binding"/>
    <property type="evidence" value="ECO:0007669"/>
    <property type="project" value="TreeGrafter"/>
</dbReference>
<accession>A0A5K3FL64</accession>
<evidence type="ECO:0000256" key="2">
    <source>
        <dbReference type="ARBA" id="ARBA00006184"/>
    </source>
</evidence>
<evidence type="ECO:0000256" key="7">
    <source>
        <dbReference type="PIRNR" id="PIRNR001767"/>
    </source>
</evidence>
<dbReference type="Pfam" id="PF22606">
    <property type="entry name" value="Cdc6-ORC-like_ATPase_lid"/>
    <property type="match status" value="1"/>
</dbReference>
<dbReference type="GO" id="GO:0051301">
    <property type="term" value="P:cell division"/>
    <property type="evidence" value="ECO:0007669"/>
    <property type="project" value="UniProtKB-UniRule"/>
</dbReference>
<dbReference type="GO" id="GO:0006270">
    <property type="term" value="P:DNA replication initiation"/>
    <property type="evidence" value="ECO:0007669"/>
    <property type="project" value="UniProtKB-UniRule"/>
</dbReference>
<protein>
    <recommendedName>
        <fullName evidence="7">Cell division control protein</fullName>
    </recommendedName>
</protein>
<dbReference type="SMART" id="SM01074">
    <property type="entry name" value="Cdc6_C"/>
    <property type="match status" value="1"/>
</dbReference>
<keyword evidence="4" id="KW-0235">DNA replication</keyword>
<reference evidence="10" key="1">
    <citation type="submission" date="2019-11" db="UniProtKB">
        <authorList>
            <consortium name="WormBaseParasite"/>
        </authorList>
    </citation>
    <scope>IDENTIFICATION</scope>
</reference>
<dbReference type="Pfam" id="PF09079">
    <property type="entry name" value="WHD_Cdc6"/>
    <property type="match status" value="1"/>
</dbReference>
<dbReference type="WBParaSite" id="MCU_009455-RB">
    <property type="protein sequence ID" value="MCU_009455-RB"/>
    <property type="gene ID" value="MCU_009455"/>
</dbReference>
<dbReference type="SUPFAM" id="SSF52540">
    <property type="entry name" value="P-loop containing nucleoside triphosphate hydrolases"/>
    <property type="match status" value="1"/>
</dbReference>
<comment type="subcellular location">
    <subcellularLocation>
        <location evidence="1 7">Nucleus</location>
    </subcellularLocation>
</comment>
<feature type="region of interest" description="Disordered" evidence="8">
    <location>
        <begin position="71"/>
        <end position="100"/>
    </location>
</feature>
<dbReference type="InterPro" id="IPR016314">
    <property type="entry name" value="Cdc6/18"/>
</dbReference>
<dbReference type="AlphaFoldDB" id="A0A5K3FL64"/>
<keyword evidence="5 7" id="KW-0539">Nucleus</keyword>
<feature type="compositionally biased region" description="Polar residues" evidence="8">
    <location>
        <begin position="90"/>
        <end position="100"/>
    </location>
</feature>
<sequence>ILINRLNNVSEGNLSWLSRFIHLRYLIRIPLSWEALIMTLSPPESPKINSVEANGRLLRAVPSRLSHRVLRSPKKVHQATSVQRPRRSSTKPVSSAQANPQNVVQSIQSNHLEIVGRDKEIASLRESLLSWISKKVNGCVYVSGSPGTGKTVTVTQEVQFVANTKGCRPLFLNCMQMASSRSVYTCILEKLGEKSPAAIASAPEKVVAHLETCLIKKSRCLPLIMVLDEIDQLASRFQEVLYTIFWWPEKLSNAHLILIGIANALDLTERLLPCLRLPSHRFVHIVFPPYSTDQIVKIISSRLLTASTTDTKQSLDNPAVQFCAKKVAACSGDVRTALAVCQRALELARLEARSKGGDDIKASEKTPTLTTGLTPLQQRIMSSPSVRNSLKKSNLAPAFVEEPVERFVMPTIRHISQAIREARNGGCIQATSSANHSGVGGGGTHCSGDMPLHHKLVLASLLLLRRLRGLREASVGQVFDVYSHVCSQRGQLAPLDMSEFLSVCELLDSHGLLRLSTSVGQRSSTFSTPTQTKRVALLLDDKSVERNLNDNLLMSSILSIGSLP</sequence>
<dbReference type="Gene3D" id="3.40.50.300">
    <property type="entry name" value="P-loop containing nucleotide triphosphate hydrolases"/>
    <property type="match status" value="1"/>
</dbReference>
<feature type="domain" description="Cdc6 C-terminal" evidence="9">
    <location>
        <begin position="458"/>
        <end position="548"/>
    </location>
</feature>
<dbReference type="GO" id="GO:0033314">
    <property type="term" value="P:mitotic DNA replication checkpoint signaling"/>
    <property type="evidence" value="ECO:0007669"/>
    <property type="project" value="TreeGrafter"/>
</dbReference>
<dbReference type="PANTHER" id="PTHR10763:SF26">
    <property type="entry name" value="CELL DIVISION CONTROL PROTEIN 6 HOMOLOG"/>
    <property type="match status" value="1"/>
</dbReference>
<evidence type="ECO:0000313" key="10">
    <source>
        <dbReference type="WBParaSite" id="MCU_009455-RB"/>
    </source>
</evidence>